<dbReference type="AlphaFoldDB" id="A0A662DFC5"/>
<evidence type="ECO:0008006" key="8">
    <source>
        <dbReference type="Google" id="ProtNLM"/>
    </source>
</evidence>
<feature type="domain" description="Sigma-54 factor interaction" evidence="4">
    <location>
        <begin position="148"/>
        <end position="347"/>
    </location>
</feature>
<dbReference type="GO" id="GO:0006355">
    <property type="term" value="P:regulation of DNA-templated transcription"/>
    <property type="evidence" value="ECO:0007669"/>
    <property type="project" value="InterPro"/>
</dbReference>
<dbReference type="SUPFAM" id="SSF52172">
    <property type="entry name" value="CheY-like"/>
    <property type="match status" value="1"/>
</dbReference>
<dbReference type="PROSITE" id="PS00675">
    <property type="entry name" value="SIGMA54_INTERACT_1"/>
    <property type="match status" value="1"/>
</dbReference>
<dbReference type="PROSITE" id="PS00676">
    <property type="entry name" value="SIGMA54_INTERACT_2"/>
    <property type="match status" value="1"/>
</dbReference>
<feature type="modified residue" description="4-aspartylphosphate" evidence="3">
    <location>
        <position position="53"/>
    </location>
</feature>
<dbReference type="PANTHER" id="PTHR32071:SF113">
    <property type="entry name" value="ALGINATE BIOSYNTHESIS TRANSCRIPTIONAL REGULATORY PROTEIN ALGB"/>
    <property type="match status" value="1"/>
</dbReference>
<dbReference type="Gene3D" id="3.40.50.2300">
    <property type="match status" value="1"/>
</dbReference>
<dbReference type="PROSITE" id="PS50110">
    <property type="entry name" value="RESPONSE_REGULATORY"/>
    <property type="match status" value="1"/>
</dbReference>
<evidence type="ECO:0000259" key="5">
    <source>
        <dbReference type="PROSITE" id="PS50110"/>
    </source>
</evidence>
<dbReference type="Gene3D" id="1.10.8.60">
    <property type="match status" value="1"/>
</dbReference>
<dbReference type="Gene3D" id="3.40.50.300">
    <property type="entry name" value="P-loop containing nucleotide triphosphate hydrolases"/>
    <property type="match status" value="1"/>
</dbReference>
<dbReference type="Proteomes" id="UP000280417">
    <property type="component" value="Unassembled WGS sequence"/>
</dbReference>
<accession>A0A662DFC5</accession>
<dbReference type="InterPro" id="IPR001789">
    <property type="entry name" value="Sig_transdc_resp-reg_receiver"/>
</dbReference>
<evidence type="ECO:0000256" key="1">
    <source>
        <dbReference type="ARBA" id="ARBA00022741"/>
    </source>
</evidence>
<sequence length="347" mass="39729">MKSTILIVEDDRYLRSQIRWSLKDEYKILEAEDATSARKIVDSSFSVDAVLLDLHLPPKVNSANEGLGFLAYLRSLSPDTGVIVITGSTSKKAPQEAIRLGVQDFFTKPFNLDELKVTLKRVLHMTELEKKVKKMQRKFEENYKFANLVGKSKKIQKLFQLLFRIAPTNSTVLIRGESGTGKELIARAIHYHSPRKEAPFIPVNCAALPETLLEAELFGHEKGAFTDARYRKMGLFQMADKGTIFLDEISDMSLRMQAKILRVIQERSFYPLGTTEPVQVDVRILAATNKDLENMMKEGTFREDLYYRLNVVYIHVPPLRERKEDIPLLAQYFLTKYNSLHGKRVKG</sequence>
<dbReference type="CDD" id="cd00009">
    <property type="entry name" value="AAA"/>
    <property type="match status" value="1"/>
</dbReference>
<dbReference type="InterPro" id="IPR011006">
    <property type="entry name" value="CheY-like_superfamily"/>
</dbReference>
<dbReference type="GO" id="GO:0005524">
    <property type="term" value="F:ATP binding"/>
    <property type="evidence" value="ECO:0007669"/>
    <property type="project" value="UniProtKB-KW"/>
</dbReference>
<dbReference type="FunFam" id="3.40.50.300:FF:000006">
    <property type="entry name" value="DNA-binding transcriptional regulator NtrC"/>
    <property type="match status" value="1"/>
</dbReference>
<comment type="caution">
    <text evidence="6">The sequence shown here is derived from an EMBL/GenBank/DDBJ whole genome shotgun (WGS) entry which is preliminary data.</text>
</comment>
<evidence type="ECO:0000256" key="2">
    <source>
        <dbReference type="ARBA" id="ARBA00022840"/>
    </source>
</evidence>
<name>A0A662DFC5_UNCAE</name>
<keyword evidence="2" id="KW-0067">ATP-binding</keyword>
<reference evidence="6 7" key="1">
    <citation type="submission" date="2018-06" db="EMBL/GenBank/DDBJ databases">
        <title>Extensive metabolic versatility and redundancy in microbially diverse, dynamic hydrothermal sediments.</title>
        <authorList>
            <person name="Dombrowski N."/>
            <person name="Teske A."/>
            <person name="Baker B.J."/>
        </authorList>
    </citation>
    <scope>NUCLEOTIDE SEQUENCE [LARGE SCALE GENOMIC DNA]</scope>
    <source>
        <strain evidence="6">B3_G15</strain>
    </source>
</reference>
<dbReference type="Pfam" id="PF00158">
    <property type="entry name" value="Sigma54_activat"/>
    <property type="match status" value="1"/>
</dbReference>
<dbReference type="GO" id="GO:0000160">
    <property type="term" value="P:phosphorelay signal transduction system"/>
    <property type="evidence" value="ECO:0007669"/>
    <property type="project" value="InterPro"/>
</dbReference>
<evidence type="ECO:0000256" key="3">
    <source>
        <dbReference type="PROSITE-ProRule" id="PRU00169"/>
    </source>
</evidence>
<dbReference type="SMART" id="SM00448">
    <property type="entry name" value="REC"/>
    <property type="match status" value="1"/>
</dbReference>
<evidence type="ECO:0000313" key="6">
    <source>
        <dbReference type="EMBL" id="RLE12862.1"/>
    </source>
</evidence>
<organism evidence="6 7">
    <name type="scientific">Aerophobetes bacterium</name>
    <dbReference type="NCBI Taxonomy" id="2030807"/>
    <lineage>
        <taxon>Bacteria</taxon>
        <taxon>Candidatus Aerophobota</taxon>
    </lineage>
</organism>
<dbReference type="Pfam" id="PF00072">
    <property type="entry name" value="Response_reg"/>
    <property type="match status" value="1"/>
</dbReference>
<dbReference type="PANTHER" id="PTHR32071">
    <property type="entry name" value="TRANSCRIPTIONAL REGULATORY PROTEIN"/>
    <property type="match status" value="1"/>
</dbReference>
<evidence type="ECO:0000259" key="4">
    <source>
        <dbReference type="PROSITE" id="PS50045"/>
    </source>
</evidence>
<protein>
    <recommendedName>
        <fullName evidence="8">Sigma-54-dependent Fis family transcriptional regulator</fullName>
    </recommendedName>
</protein>
<dbReference type="EMBL" id="QMQA01000133">
    <property type="protein sequence ID" value="RLE12862.1"/>
    <property type="molecule type" value="Genomic_DNA"/>
</dbReference>
<dbReference type="InterPro" id="IPR025943">
    <property type="entry name" value="Sigma_54_int_dom_ATP-bd_2"/>
</dbReference>
<dbReference type="InterPro" id="IPR002078">
    <property type="entry name" value="Sigma_54_int"/>
</dbReference>
<dbReference type="InterPro" id="IPR027417">
    <property type="entry name" value="P-loop_NTPase"/>
</dbReference>
<gene>
    <name evidence="6" type="ORF">DRJ04_05370</name>
</gene>
<dbReference type="SMART" id="SM00382">
    <property type="entry name" value="AAA"/>
    <property type="match status" value="1"/>
</dbReference>
<dbReference type="SUPFAM" id="SSF52540">
    <property type="entry name" value="P-loop containing nucleoside triphosphate hydrolases"/>
    <property type="match status" value="1"/>
</dbReference>
<dbReference type="InterPro" id="IPR025662">
    <property type="entry name" value="Sigma_54_int_dom_ATP-bd_1"/>
</dbReference>
<keyword evidence="1" id="KW-0547">Nucleotide-binding</keyword>
<feature type="non-terminal residue" evidence="6">
    <location>
        <position position="347"/>
    </location>
</feature>
<dbReference type="InterPro" id="IPR003593">
    <property type="entry name" value="AAA+_ATPase"/>
</dbReference>
<proteinExistence type="predicted"/>
<dbReference type="PROSITE" id="PS50045">
    <property type="entry name" value="SIGMA54_INTERACT_4"/>
    <property type="match status" value="1"/>
</dbReference>
<evidence type="ECO:0000313" key="7">
    <source>
        <dbReference type="Proteomes" id="UP000280417"/>
    </source>
</evidence>
<keyword evidence="3" id="KW-0597">Phosphoprotein</keyword>
<feature type="domain" description="Response regulatory" evidence="5">
    <location>
        <begin position="4"/>
        <end position="123"/>
    </location>
</feature>